<keyword evidence="8" id="KW-0393">Immunoglobulin domain</keyword>
<dbReference type="Gene3D" id="1.20.900.10">
    <property type="entry name" value="Dbl homology (DH) domain"/>
    <property type="match status" value="1"/>
</dbReference>
<feature type="region of interest" description="Disordered" evidence="10">
    <location>
        <begin position="2250"/>
        <end position="2273"/>
    </location>
</feature>
<dbReference type="SUPFAM" id="SSF56112">
    <property type="entry name" value="Protein kinase-like (PK-like)"/>
    <property type="match status" value="2"/>
</dbReference>
<evidence type="ECO:0000256" key="2">
    <source>
        <dbReference type="ARBA" id="ARBA00006692"/>
    </source>
</evidence>
<dbReference type="FunFam" id="2.60.40.10:FF:000802">
    <property type="entry name" value="Muscle M-line assembly protein unc-89"/>
    <property type="match status" value="1"/>
</dbReference>
<proteinExistence type="inferred from homology"/>
<dbReference type="SMART" id="SM00408">
    <property type="entry name" value="IGc2"/>
    <property type="match status" value="21"/>
</dbReference>
<feature type="domain" description="Ig-like" evidence="13">
    <location>
        <begin position="4323"/>
        <end position="4411"/>
    </location>
</feature>
<dbReference type="InterPro" id="IPR003961">
    <property type="entry name" value="FN3_dom"/>
</dbReference>
<dbReference type="Gene3D" id="1.10.510.10">
    <property type="entry name" value="Transferase(Phosphotransferase) domain 1"/>
    <property type="match status" value="2"/>
</dbReference>
<accession>E2AYP1</accession>
<evidence type="ECO:0000259" key="13">
    <source>
        <dbReference type="PROSITE" id="PS50835"/>
    </source>
</evidence>
<dbReference type="CDD" id="cd00063">
    <property type="entry name" value="FN3"/>
    <property type="match status" value="2"/>
</dbReference>
<dbReference type="FunFam" id="2.60.40.10:FF:000940">
    <property type="entry name" value="Muscle M-line assembly protein unc-89"/>
    <property type="match status" value="1"/>
</dbReference>
<feature type="compositionally biased region" description="Basic and acidic residues" evidence="10">
    <location>
        <begin position="5105"/>
        <end position="5115"/>
    </location>
</feature>
<dbReference type="SMART" id="SM00060">
    <property type="entry name" value="FN3"/>
    <property type="match status" value="2"/>
</dbReference>
<feature type="domain" description="Ig-like" evidence="13">
    <location>
        <begin position="3923"/>
        <end position="4014"/>
    </location>
</feature>
<dbReference type="FunFam" id="1.20.900.10:FF:000033">
    <property type="entry name" value="Muscle M-line assembly protein unc-89-like Protein"/>
    <property type="match status" value="1"/>
</dbReference>
<dbReference type="InterPro" id="IPR036179">
    <property type="entry name" value="Ig-like_dom_sf"/>
</dbReference>
<evidence type="ECO:0000259" key="14">
    <source>
        <dbReference type="PROSITE" id="PS50853"/>
    </source>
</evidence>
<evidence type="ECO:0000256" key="6">
    <source>
        <dbReference type="ARBA" id="ARBA00022840"/>
    </source>
</evidence>
<dbReference type="GO" id="GO:0040017">
    <property type="term" value="P:positive regulation of locomotion"/>
    <property type="evidence" value="ECO:0007669"/>
    <property type="project" value="UniProtKB-ARBA"/>
</dbReference>
<dbReference type="PANTHER" id="PTHR47633:SF3">
    <property type="entry name" value="STRIATED MUSCLE PREFERENTIALLY EXPRESSED PROTEIN KINASE"/>
    <property type="match status" value="1"/>
</dbReference>
<dbReference type="Pfam" id="PF07679">
    <property type="entry name" value="I-set"/>
    <property type="match status" value="21"/>
</dbReference>
<keyword evidence="4" id="KW-0677">Repeat</keyword>
<reference evidence="15 16" key="1">
    <citation type="journal article" date="2010" name="Science">
        <title>Genomic comparison of the ants Camponotus floridanus and Harpegnathos saltator.</title>
        <authorList>
            <person name="Bonasio R."/>
            <person name="Zhang G."/>
            <person name="Ye C."/>
            <person name="Mutti N.S."/>
            <person name="Fang X."/>
            <person name="Qin N."/>
            <person name="Donahue G."/>
            <person name="Yang P."/>
            <person name="Li Q."/>
            <person name="Li C."/>
            <person name="Zhang P."/>
            <person name="Huang Z."/>
            <person name="Berger S.L."/>
            <person name="Reinberg D."/>
            <person name="Wang J."/>
            <person name="Liebig J."/>
        </authorList>
    </citation>
    <scope>NUCLEOTIDE SEQUENCE [LARGE SCALE GENOMIC DNA]</scope>
    <source>
        <strain evidence="16">C129</strain>
    </source>
</reference>
<feature type="region of interest" description="Disordered" evidence="10">
    <location>
        <begin position="3376"/>
        <end position="3396"/>
    </location>
</feature>
<dbReference type="OrthoDB" id="2570713at2759"/>
<dbReference type="InterPro" id="IPR036116">
    <property type="entry name" value="FN3_sf"/>
</dbReference>
<dbReference type="EMBL" id="GL443983">
    <property type="protein sequence ID" value="EFN61404.1"/>
    <property type="molecule type" value="Genomic_DNA"/>
</dbReference>
<protein>
    <submittedName>
        <fullName evidence="15">Muscle M-line assembly protein unc-89</fullName>
    </submittedName>
</protein>
<dbReference type="Proteomes" id="UP000000311">
    <property type="component" value="Unassembled WGS sequence"/>
</dbReference>
<dbReference type="InterPro" id="IPR035899">
    <property type="entry name" value="DBL_dom_sf"/>
</dbReference>
<comment type="similarity">
    <text evidence="2">Belongs to the protein kinase superfamily. CAMK Ser/Thr protein kinase family.</text>
</comment>
<organism evidence="16">
    <name type="scientific">Camponotus floridanus</name>
    <name type="common">Florida carpenter ant</name>
    <dbReference type="NCBI Taxonomy" id="104421"/>
    <lineage>
        <taxon>Eukaryota</taxon>
        <taxon>Metazoa</taxon>
        <taxon>Ecdysozoa</taxon>
        <taxon>Arthropoda</taxon>
        <taxon>Hexapoda</taxon>
        <taxon>Insecta</taxon>
        <taxon>Pterygota</taxon>
        <taxon>Neoptera</taxon>
        <taxon>Endopterygota</taxon>
        <taxon>Hymenoptera</taxon>
        <taxon>Apocrita</taxon>
        <taxon>Aculeata</taxon>
        <taxon>Formicoidea</taxon>
        <taxon>Formicidae</taxon>
        <taxon>Formicinae</taxon>
        <taxon>Camponotus</taxon>
    </lineage>
</organism>
<feature type="domain" description="Ig-like" evidence="13">
    <location>
        <begin position="2697"/>
        <end position="2781"/>
    </location>
</feature>
<dbReference type="GO" id="GO:0005524">
    <property type="term" value="F:ATP binding"/>
    <property type="evidence" value="ECO:0007669"/>
    <property type="project" value="UniProtKB-KW"/>
</dbReference>
<feature type="domain" description="Ig-like" evidence="13">
    <location>
        <begin position="4220"/>
        <end position="4309"/>
    </location>
</feature>
<dbReference type="Gene3D" id="3.30.200.20">
    <property type="entry name" value="Phosphorylase Kinase, domain 1"/>
    <property type="match status" value="2"/>
</dbReference>
<feature type="domain" description="Ig-like" evidence="13">
    <location>
        <begin position="2304"/>
        <end position="2395"/>
    </location>
</feature>
<evidence type="ECO:0000256" key="10">
    <source>
        <dbReference type="SAM" id="MobiDB-lite"/>
    </source>
</evidence>
<keyword evidence="6" id="KW-0067">ATP-binding</keyword>
<feature type="domain" description="Fibronectin type-III" evidence="14">
    <location>
        <begin position="5357"/>
        <end position="5451"/>
    </location>
</feature>
<dbReference type="InterPro" id="IPR011993">
    <property type="entry name" value="PH-like_dom_sf"/>
</dbReference>
<dbReference type="Pfam" id="PF00041">
    <property type="entry name" value="fn3"/>
    <property type="match status" value="1"/>
</dbReference>
<dbReference type="PROSITE" id="PS50010">
    <property type="entry name" value="DH_2"/>
    <property type="match status" value="1"/>
</dbReference>
<sequence length="5829" mass="655602">MSFCRVTGNSRGLPRPNYFPLLPPISPADAKRFCRITGKSYGLPTHHYIPVLLGAHAHDKSKCKITTNSSGLGPHHYTAGLIVGEKKKHVVLKDYRYVFPILEGEGEQQRVLRELLNAKQTPIEEEEKFVYTVEERRCSLVFPAKLEAAVRDGDVKDVMLSRDCDTVLLRLKQGKNVSVDFKNLEDFENLYDGLGPREEVLKERERLEAEAKKRKRKKQTALNYAKRIFEEKEKAADEEELRRAKQLKLRSIKEEIKMETITENWRQVDVEQARLQSSDIVNISNALKDIAKPISNVLDCNLLQNNTTKPANLPMIKNIPVPINVEPQIVDREPILYSPIFESVGGFEAVAITKPLTPLIAKSDATLQSAIRNISQDHLEESANITEKLLEAGEPALECLPRMEEIPELVQNLPTGKKSTIHNVKGLKLDIKSTERFVTGQTVQTPSGAIFVPGQTLQTPQGPAFVPGLTLNTPDGPLLIPGQIIAVQEPDGAKTPIFVAGQTLTTEQGERFVQGQTFHTSEGTKFIEGQTVLTEEGPKFVAGQVTTDGTFIAGQTVITPEGDRFMAGQTVTDYHGELVFVPGQNVRINDKYEFVPGQCIESPNGEPKFVPGQTLLTTEGPRFVPGQYITTKSDEKHFVPGIVKSTENTSTFVPGMTLDTLKGQKFVEGQVLKTPENIIFCPGQTVVSEKGFDFVAATKFDEVIFQDAGPVGIPIDPRSTNAISSLQQREIFGHMVQMEKGIEFFPENMKKLPEGRKIVPGQLVSGDKDGPRFVPGVMTEDGFLPGQIVTTEKGEEFVPGQVIDTSSGPKFVPGQIIETRVGPKFVPGQTVKTVDGPRFVPGQIVDTKVGPTFIPGQVIYTEEEGSRFVPGQVVDTPEGPRFVPGRVVEAGEMGVTFVPGQIVQTEDGPCFVAPDLIDTPEGELEFSVQGFEVTPEELQLLRPQHLNYNPHFRHRGETSIDSKMLRELSEAGLSVGRKVATSLPSVDVNVNPKAVEKALVVAKTKLSLQGGTAVKMAQIVSMVAQLAKNIVVQQQQGESNPANAMLINGIHSPAIKEERVNGTNGIELLREAIKAAITAAVLILSDDQQVATSDNNSQDFVYSSISESFNISLRQNNRDIDRSIDEILKILLIPQNRSSLCQSVLSELLIAKNSKVNILKSAMSSDQSLQKDSMIKKLSMVLEEHNTDLIGSAFRTVSKNDPELVSLVLENVSRHVADVATEKEATETVYKAIIQAVRESSEIRVKELLNAERGSDVREMLLQAVGLARALGMSDTASSLLAVISDERSTQALANDRVTMDVLKRLAIMRRLAEERPPFMNALGQLYSDPELARTDPRLRTLVRESAALMIVPEEAPLQSSVDVPTALLHADNSLAMEEFLLRRNHKPSSIFMILKQGFQAVVPREASRSVLTGEVAYTVLDEDGIHHFEPLHVFSALRLNRPTAHRFSMYCCPMAKEIDTDGEVVSVTFTGTTSIASSLDGSANGSSHKQENGIAILSRSEQSVALLSLSRENTPSLKRLNGARQKDSLERGSTENYVVVKDYLADTDGLSVHVGDIVEAIEHDGSAKKAKMDPDLEVEVGDILDNSAAKHKLSIRPRRNHADPRARSSPSIELDSSLQRVHVRTSDGRQGWLPMSILMQTALSEESSSMSRPEDSHYRREAVVKELIETEEEFGRDLQLVVERYLKPLDNPSIPRSIRDNKEIIFTNLKQIADFHNTSFGRVLIEGVKYYADQPRMLGRTFLRLERDFDKHVAYCRDEPAAQEFLQTNNEVREYFEELSQTLGDDKSISEHLKLPIQRINDYQLLLKELVKYSTRLGENCDDLQKALELMLGIPHRATDNKFISNIEGYKGNIHKLGRLLTHEWYTVIDKEGKSKERYLFLFKARILVCKVRRISEDRSVFVLKDIIRLPEVELKDHPGDIRSFELHNPAIPNYPITLVAHKDPVKGYWLKEIRQYASDLVALAEHAADDLQVTEEVLETKEELKSDEKPVSVKVESQQANLVSPKVQVKEEIQANLASPKVQAKEEVKVNPSAPKVESTKDSIKVVEKRKDSAIDISEAKKTKVEEIQIKEEAKVNPTLSKVDSIKDSKVVEKRKDSATNISEAKKSKVEEIRAKEEAKANPNHRRERTLRPTYQKKRRPKSRKLKQRKKPRQIRITEVEEIQTKEEDKENPNPPKADSIKDSTKNVEKRKDTATNISEANKTKVEEAQANMSRRYSASRYSTSSKVVEEYSSVSSSRNGVSTFMESATSETKVSSTSQGAGQTSETTTSYEAAITGGTATDSNVEKGTAKVTLATDAGKPVFIKTIEGCNVEPGEVATFECALLTTDPTTRMQWLKDNKPMEDKLADRVITTMSDTSCKLEIQNAHESDSGIYIARALNANGEATCTAQLVVQRLSPEEQKARAEANAPIFLVRLKDTELLQNTYLRFMIKVKGNPNPEVKFFKDGVLIDAKHERVKIIRDNAEKGFYEMVIADVQKQDAGKYSCTAINRYGDATCEAVVTVTDEKPLFLGLPEGLLELGTEPRFLWSRDGQPFNPEDRFKVLFKDSEDTLALVFQHVKPEDAGLYTCVAQTCTGNISCSAELTVQGAVNQLLKDPEKPKLQTESRQSEVNIGGSAMLELQVKGYPKPDIKWTKDGQEIAAGGRIKYLWEDEESLSLVIKQVTAKDAGTYTITAKNELGEDSTQIELIVKSAPKVTKKQSDMMILIEDTGTMTVQVEATPAPEVSWYKDGQLIEESNRIKIIKENSDTYKLVIKNAKREDAGSYSIVARNEINQTTEIWKVGIKYPPKIKKGLGEPRVLNEGDTLNLLIEVDPDCEPTSVNWYKDKQLLTASDRVKMTQNGSNYILTVSGAKVEDAAVYKAEVVNKYGTISDETKVRVRGIPQFKTKLCDISANEGELNIELVVEVEGFPKPSVHWFLGDIEITEKRTEYTRVEEGDNYKLVIKEVKTELKGHYTCKVQNEYGENSSSSNLTVNTRPKLLKKLEDQRLKEGETLTLKLEVSATPDPEVKWYKDGEEVTADARIKITRDSQRKESYDLTVTLLKGSDGGLYEARAENELGYVISKSKVIVLTKTEDEKVDEKIEPPKEKVEKTTVKEETRAKKLNEQLLPQQTTLRAEESGLEGRVRLEKQNIQVIQGDNETITISVASTTSHEAILTGPDESHTISKMTATKVECREFGVESGPRVEEIASYAYTVQEENSRPQNGVLIEEFSETEEKRSNVGLNRGITIVSVSDDESTLKALSRDVSIEDMQSADQFPDDQKTTNDIDEFYFNGTSENERILENVIPYRISRIVETIEERSSEEPSLTKVLSNQTLRQESLEVKEINLSAQSPTISDSSPAKRIAETTLDQPSSAVELSKATAMLEETKISTLSSKTPSSTRKGQLDDDDEEIDEEMKNLLARVKRQRSVLDEILDKESGRESAPPHIISTNLTDRTIFETQNTQFEINATGLPRPDEKWLKDGKPLRSGERVRITTAGELYQMDLSKATLEDAGVYTLILTNKLGEEIVEGYLTVGTVNDLRKPRFSEPLQDVDVDPQADGEFKAVFTADPVPDITWFCKGQEIPPDDSRLKWTVTSGPAADRLTECKIALKVPKCTKEDTGEYTLKLANKWGEGESSAFLSLLLKPEIETFRDHTASVDERVEWQAIIKGNPKPEIVWKKDGTQLQKNEQYDMEEDKRNCKYKLIIKKLTLKDEGTYTVVAKNYLGEVSAQATLTPHTEAPTFLKDLSKVQCNDREDIELKIRATGIPRPTVEWLKDGEIFKEDERHQVTSHVDGIVDSTLSIKSFSADDAGMITCKATNVAGVTQTSCKLSMMLTAPSFGKALPRSAEVDEGEPLELKAKVDGSPIPKIAWFKDGEKITPDDHVKISTLPDGTTKLTIDVVKPTDCGAYKLVVTNSSGENSSLCAVAVTPERRKPSFTKPLEDTKAIVGQPLKLEAQVLAFPNPQVQWFKDGIPLRHSKEMYFMNEPNGLIGLRMDYARPEDAGIYSLTVSNVLGEITGTAKVEVEEREKRPEFVASLQPQTVVEGFPVKLEVKTTGKPAPELKWLRNDEEIVPDNKHIKIISQPDGRQALIFDKATPEDIGVYQVIAGNTEGTASCKAKLDVAGKVTPDTPEEKPTFTSPMRDVSVEEGQPLALNVSFVGNPIPDVSWTKDGEPVVPSERISMSCDGKKVGLQIDPCEPKDAGVYGCRLTNPLGDDTISANAIVRKVYQSPNFTQKFTDLQQLPTYDAKFPTRISGIPHPEVTWYFNDKPILRDNDKYKIKRDGDACCLYVKDCTYDDSGSYKCKAVNKGGEAECVANLAVVDKIEKMQKVEPPAFLKRIGDCEVYRGMPAKFTACVTGYPEPDFEWYRNGDRLWPSDRIRMDQEGSLLRLRIANVDELDAGKYVLKISNPHGEDSCSAEMVYESLEPRAKKPLADQYADFDKYQKSGIPLPLADRPIISRMMDRHLTLSWKPSIPIGPRVPVTYLVEMCELPDGDWFTARSGVRSCVCDIRNLVPFRDYKFRIRVENKYGISDPSPFAQTYRAKLEPEPPKFFPYLPPGIDFRPETSPYFPKDFDIERPPHDGYAQAPRFLRQEYDTQYGVKNHNCNLFWFVYGYPKPKMTYYIDDELIESGGRYDQSYTRNGQATLFINRMLERDEGIYEAVATNEHGEARQRVILKIAEYPTFIERPDETIVMVRRTGQLTARVTGVPYPELKWYKDWKPIASSSRIRIQFIEPDTTTLIISEAITKDEGLYSISAGNVAGSVSCSVMLHVEENEHEYGYRTYRKKMDVKPRDKLFSDLYDLGDELGRGTQGVTYHAVERSTGRNYASKIMHGRGDLKPFMYNEMEAMNNLHHRKLLRLHDAFETNDSVTLVMELAAGGELVDTLTRQEYYTEIDIARYIRQLLWGLEYMHENHYAHLGLTLGDLLISHANGDDLKIGDFGLARKILQTKLMTLAYGMPEYVAPEVTNNEGVSYPADMWAVGVITYILLSGISPFRGANDRETLKKVREGRWDFDDRWKNISNEAQDFIHSLLKYNVEKRLDIKTALAHPWFNYIDNSPPEPYRIPSENLKNYYKLYRDWYSNASCRTWYRRRKLETAFEDPSRMVYPPGHKFTPEPSRERSPLKKRSPRTWENQIPSREPIDTEIGIITNESHYQNGPDTYLLQLRDTDFPVRLREYMKVACNRSPGFSRSITEDNNFDWRTPIIRERRRFTDVMDEEIDDERRERINRYGSADTYTLRRLRNELGTRLDSYAEAEAIIGSKKEGQSPFFREKPQICPIEEGKPAHLACLAVGNPKPLIQWFKNDVVIQQNNRIKVTEDAEGRSILSFNPTKEHDIGIYKVVARNPIGQTVVRTRMLLAMVPCGPDSPEASDVSDTEVLLRWKQPKYDGNSPVLCYNLQYKEGDSIAWIDVASNIDHEFYLVRDLKQDTSYNFRLAARNRIGWSEKGIPSKLIKTRLPGCPKVQITRAMRHLQELTEAGQEIVLEEDKPRMDYSVEEHPIEWSTESNQLSTKYSFISELSQGQFSAVVKGVDKSTDCVIVAKILQLKPVTEEQVNREYEVLRSLRHERIAMLQEAYKTPSGSPITVFIMEKLQGADILTYFSSRHEYTENCVANAITQILDGLQYLHWRGYCHLDIQPDNIVMSSVRSVQVKLVDMGSAYRVSRLGTIVPEQFGHHEYRSPELYNDEPVYPQTDIWMVGVLTYVLLSGISPFGGKNTDETRQNISFVRYRFEYLYKELSQEATRFLMQVFKRAPSKRPMAEECHEHRWLLPTEYMIKKRERAVFLGNRLKEYNEKYHEEKSKLVSESDILASESLLGSKQKLIRSTSIQEELLTTF</sequence>
<feature type="compositionally biased region" description="Basic residues" evidence="10">
    <location>
        <begin position="2125"/>
        <end position="2156"/>
    </location>
</feature>
<dbReference type="CDD" id="cd00160">
    <property type="entry name" value="RhoGEF"/>
    <property type="match status" value="1"/>
</dbReference>
<evidence type="ECO:0000256" key="9">
    <source>
        <dbReference type="SAM" id="Coils"/>
    </source>
</evidence>
<dbReference type="GO" id="GO:0004672">
    <property type="term" value="F:protein kinase activity"/>
    <property type="evidence" value="ECO:0007669"/>
    <property type="project" value="InterPro"/>
</dbReference>
<dbReference type="GO" id="GO:0030154">
    <property type="term" value="P:cell differentiation"/>
    <property type="evidence" value="ECO:0007669"/>
    <property type="project" value="UniProtKB-ARBA"/>
</dbReference>
<dbReference type="SUPFAM" id="SSF48726">
    <property type="entry name" value="Immunoglobulin"/>
    <property type="match status" value="21"/>
</dbReference>
<feature type="coiled-coil region" evidence="9">
    <location>
        <begin position="197"/>
        <end position="255"/>
    </location>
</feature>
<dbReference type="Pfam" id="PF00621">
    <property type="entry name" value="RhoGEF"/>
    <property type="match status" value="1"/>
</dbReference>
<dbReference type="PROSITE" id="PS50835">
    <property type="entry name" value="IG_LIKE"/>
    <property type="match status" value="18"/>
</dbReference>
<feature type="domain" description="Ig-like" evidence="13">
    <location>
        <begin position="3728"/>
        <end position="3819"/>
    </location>
</feature>
<dbReference type="InterPro" id="IPR013783">
    <property type="entry name" value="Ig-like_fold"/>
</dbReference>
<evidence type="ECO:0000256" key="4">
    <source>
        <dbReference type="ARBA" id="ARBA00022737"/>
    </source>
</evidence>
<feature type="compositionally biased region" description="Basic and acidic residues" evidence="10">
    <location>
        <begin position="2158"/>
        <end position="2174"/>
    </location>
</feature>
<dbReference type="GO" id="GO:0031672">
    <property type="term" value="C:A band"/>
    <property type="evidence" value="ECO:0007669"/>
    <property type="project" value="UniProtKB-SubCell"/>
</dbReference>
<dbReference type="FunCoup" id="E2AYP1">
    <property type="interactions" value="38"/>
</dbReference>
<gene>
    <name evidence="15" type="ORF">EAG_10780</name>
</gene>
<dbReference type="Pfam" id="PF22697">
    <property type="entry name" value="SOS1_NGEF_PH"/>
    <property type="match status" value="1"/>
</dbReference>
<dbReference type="SUPFAM" id="SSF48065">
    <property type="entry name" value="DBL homology domain (DH-domain)"/>
    <property type="match status" value="1"/>
</dbReference>
<dbReference type="Gene3D" id="2.30.29.30">
    <property type="entry name" value="Pleckstrin-homology domain (PH domain)/Phosphotyrosine-binding domain (PTB)"/>
    <property type="match status" value="1"/>
</dbReference>
<evidence type="ECO:0000256" key="8">
    <source>
        <dbReference type="ARBA" id="ARBA00023319"/>
    </source>
</evidence>
<evidence type="ECO:0000256" key="5">
    <source>
        <dbReference type="ARBA" id="ARBA00022741"/>
    </source>
</evidence>
<dbReference type="FunFam" id="2.60.40.10:FF:000145">
    <property type="entry name" value="Myosin light chain kinase, smooth muscle"/>
    <property type="match status" value="2"/>
</dbReference>
<evidence type="ECO:0000256" key="3">
    <source>
        <dbReference type="ARBA" id="ARBA00022490"/>
    </source>
</evidence>
<feature type="domain" description="Ig-like" evidence="13">
    <location>
        <begin position="3633"/>
        <end position="3722"/>
    </location>
</feature>
<dbReference type="InterPro" id="IPR055251">
    <property type="entry name" value="SOS1_NGEF_PH"/>
</dbReference>
<dbReference type="FunFam" id="2.60.40.10:FF:001036">
    <property type="entry name" value="Muscle M-line assembly protein unc-89"/>
    <property type="match status" value="1"/>
</dbReference>
<feature type="domain" description="Ig-like" evidence="13">
    <location>
        <begin position="4673"/>
        <end position="4756"/>
    </location>
</feature>
<dbReference type="SMART" id="SM00325">
    <property type="entry name" value="RhoGEF"/>
    <property type="match status" value="1"/>
</dbReference>
<dbReference type="FunFam" id="2.60.40.10:FF:000032">
    <property type="entry name" value="palladin isoform X1"/>
    <property type="match status" value="3"/>
</dbReference>
<dbReference type="FunFam" id="2.30.29.30:FF:000519">
    <property type="entry name" value="Muscle M-line assembly protein unc-89-like Protein"/>
    <property type="match status" value="1"/>
</dbReference>
<dbReference type="STRING" id="104421.E2AYP1"/>
<evidence type="ECO:0000256" key="7">
    <source>
        <dbReference type="ARBA" id="ARBA00023157"/>
    </source>
</evidence>
<dbReference type="PROSITE" id="PS50011">
    <property type="entry name" value="PROTEIN_KINASE_DOM"/>
    <property type="match status" value="2"/>
</dbReference>
<dbReference type="GO" id="GO:0005085">
    <property type="term" value="F:guanyl-nucleotide exchange factor activity"/>
    <property type="evidence" value="ECO:0007669"/>
    <property type="project" value="InterPro"/>
</dbReference>
<feature type="region of interest" description="Disordered" evidence="10">
    <location>
        <begin position="2093"/>
        <end position="2215"/>
    </location>
</feature>
<dbReference type="InterPro" id="IPR011009">
    <property type="entry name" value="Kinase-like_dom_sf"/>
</dbReference>
<name>E2AYP1_CAMFO</name>
<feature type="domain" description="Fibronectin type-III" evidence="14">
    <location>
        <begin position="4438"/>
        <end position="4536"/>
    </location>
</feature>
<dbReference type="InterPro" id="IPR007110">
    <property type="entry name" value="Ig-like_dom"/>
</dbReference>
<keyword evidence="9" id="KW-0175">Coiled coil</keyword>
<feature type="domain" description="Ig-like" evidence="13">
    <location>
        <begin position="2413"/>
        <end position="2493"/>
    </location>
</feature>
<dbReference type="GO" id="GO:0060298">
    <property type="term" value="P:positive regulation of sarcomere organization"/>
    <property type="evidence" value="ECO:0007669"/>
    <property type="project" value="UniProtKB-ARBA"/>
</dbReference>
<evidence type="ECO:0000313" key="15">
    <source>
        <dbReference type="EMBL" id="EFN61404.1"/>
    </source>
</evidence>
<dbReference type="CDD" id="cd00096">
    <property type="entry name" value="Ig"/>
    <property type="match status" value="1"/>
</dbReference>
<feature type="domain" description="Ig-like" evidence="13">
    <location>
        <begin position="2603"/>
        <end position="2692"/>
    </location>
</feature>
<feature type="domain" description="Protein kinase" evidence="12">
    <location>
        <begin position="4792"/>
        <end position="5044"/>
    </location>
</feature>
<comment type="subcellular location">
    <subcellularLocation>
        <location evidence="1">Cytoplasm</location>
        <location evidence="1">Myofibril</location>
        <location evidence="1">Sarcomere</location>
        <location evidence="1">A band</location>
    </subcellularLocation>
</comment>
<dbReference type="OMA" id="WLPMSIL"/>
<feature type="domain" description="Ig-like" evidence="13">
    <location>
        <begin position="4020"/>
        <end position="4110"/>
    </location>
</feature>
<feature type="domain" description="Ig-like" evidence="13">
    <location>
        <begin position="2791"/>
        <end position="2881"/>
    </location>
</feature>
<feature type="region of interest" description="Disordered" evidence="10">
    <location>
        <begin position="1592"/>
        <end position="1616"/>
    </location>
</feature>
<dbReference type="PANTHER" id="PTHR47633">
    <property type="entry name" value="IMMUNOGLOBULIN"/>
    <property type="match status" value="1"/>
</dbReference>
<dbReference type="PROSITE" id="PS50853">
    <property type="entry name" value="FN3"/>
    <property type="match status" value="2"/>
</dbReference>
<dbReference type="InParanoid" id="E2AYP1"/>
<dbReference type="FunFam" id="2.60.40.10:FF:000873">
    <property type="entry name" value="Muscle M-line assembly protein unc-89"/>
    <property type="match status" value="1"/>
</dbReference>
<feature type="domain" description="DH" evidence="11">
    <location>
        <begin position="1660"/>
        <end position="1842"/>
    </location>
</feature>
<feature type="domain" description="Ig-like" evidence="13">
    <location>
        <begin position="2981"/>
        <end position="3067"/>
    </location>
</feature>
<feature type="domain" description="Ig-like" evidence="13">
    <location>
        <begin position="3825"/>
        <end position="3917"/>
    </location>
</feature>
<dbReference type="FunFam" id="2.60.40.10:FF:000345">
    <property type="entry name" value="Muscle M-line assembly protein unc-89"/>
    <property type="match status" value="4"/>
</dbReference>
<dbReference type="FunFam" id="2.60.40.10:FF:001381">
    <property type="entry name" value="Uncharacterized protein, isoform C"/>
    <property type="match status" value="1"/>
</dbReference>
<feature type="region of interest" description="Disordered" evidence="10">
    <location>
        <begin position="5098"/>
        <end position="5125"/>
    </location>
</feature>
<dbReference type="SUPFAM" id="SSF49265">
    <property type="entry name" value="Fibronectin type III"/>
    <property type="match status" value="1"/>
</dbReference>
<dbReference type="InterPro" id="IPR013098">
    <property type="entry name" value="Ig_I-set"/>
</dbReference>
<dbReference type="FunFam" id="2.60.40.10:FF:000107">
    <property type="entry name" value="Myosin, light chain kinase a"/>
    <property type="match status" value="5"/>
</dbReference>
<dbReference type="Gene3D" id="2.60.40.10">
    <property type="entry name" value="Immunoglobulins"/>
    <property type="match status" value="23"/>
</dbReference>
<feature type="domain" description="Ig-like" evidence="13">
    <location>
        <begin position="4124"/>
        <end position="4214"/>
    </location>
</feature>
<feature type="domain" description="Protein kinase" evidence="12">
    <location>
        <begin position="5506"/>
        <end position="5762"/>
    </location>
</feature>
<dbReference type="SMART" id="SM00409">
    <property type="entry name" value="IG"/>
    <property type="match status" value="21"/>
</dbReference>
<dbReference type="SUPFAM" id="SSF50729">
    <property type="entry name" value="PH domain-like"/>
    <property type="match status" value="1"/>
</dbReference>
<dbReference type="CDD" id="cd13325">
    <property type="entry name" value="PH_unc89"/>
    <property type="match status" value="1"/>
</dbReference>
<dbReference type="GO" id="GO:0009653">
    <property type="term" value="P:anatomical structure morphogenesis"/>
    <property type="evidence" value="ECO:0007669"/>
    <property type="project" value="UniProtKB-ARBA"/>
</dbReference>
<dbReference type="Pfam" id="PF00069">
    <property type="entry name" value="Pkinase"/>
    <property type="match status" value="2"/>
</dbReference>
<evidence type="ECO:0000259" key="11">
    <source>
        <dbReference type="PROSITE" id="PS50010"/>
    </source>
</evidence>
<keyword evidence="3" id="KW-0963">Cytoplasm</keyword>
<dbReference type="InterPro" id="IPR003599">
    <property type="entry name" value="Ig_sub"/>
</dbReference>
<evidence type="ECO:0000313" key="16">
    <source>
        <dbReference type="Proteomes" id="UP000000311"/>
    </source>
</evidence>
<dbReference type="InterPro" id="IPR000219">
    <property type="entry name" value="DH_dom"/>
</dbReference>
<evidence type="ECO:0000259" key="12">
    <source>
        <dbReference type="PROSITE" id="PS50011"/>
    </source>
</evidence>
<evidence type="ECO:0000256" key="1">
    <source>
        <dbReference type="ARBA" id="ARBA00004161"/>
    </source>
</evidence>
<dbReference type="InterPro" id="IPR000719">
    <property type="entry name" value="Prot_kinase_dom"/>
</dbReference>
<dbReference type="InterPro" id="IPR003598">
    <property type="entry name" value="Ig_sub2"/>
</dbReference>
<feature type="domain" description="Ig-like" evidence="13">
    <location>
        <begin position="2886"/>
        <end position="2978"/>
    </location>
</feature>
<feature type="domain" description="Ig-like" evidence="13">
    <location>
        <begin position="2499"/>
        <end position="2588"/>
    </location>
</feature>
<dbReference type="FunFam" id="2.60.40.10:FF:000796">
    <property type="entry name" value="Muscle M-line assembly protein unc-89"/>
    <property type="match status" value="1"/>
</dbReference>
<dbReference type="FunFam" id="2.60.40.10:FF:000425">
    <property type="entry name" value="Myosin light chain kinase"/>
    <property type="match status" value="1"/>
</dbReference>
<dbReference type="GO" id="GO:0045989">
    <property type="term" value="P:positive regulation of striated muscle contraction"/>
    <property type="evidence" value="ECO:0007669"/>
    <property type="project" value="UniProtKB-ARBA"/>
</dbReference>
<feature type="compositionally biased region" description="Polar residues" evidence="10">
    <location>
        <begin position="3376"/>
        <end position="3388"/>
    </location>
</feature>
<feature type="domain" description="Ig-like" evidence="13">
    <location>
        <begin position="5261"/>
        <end position="5352"/>
    </location>
</feature>
<keyword evidence="16" id="KW-1185">Reference proteome</keyword>
<feature type="compositionally biased region" description="Basic and acidic residues" evidence="10">
    <location>
        <begin position="2093"/>
        <end position="2122"/>
    </location>
</feature>
<feature type="compositionally biased region" description="Basic and acidic residues" evidence="10">
    <location>
        <begin position="2181"/>
        <end position="2196"/>
    </location>
</feature>
<keyword evidence="7" id="KW-1015">Disulfide bond</keyword>
<keyword evidence="5" id="KW-0547">Nucleotide-binding</keyword>